<protein>
    <recommendedName>
        <fullName evidence="4">MARVEL domain-containing protein</fullName>
    </recommendedName>
</protein>
<keyword evidence="1" id="KW-0472">Membrane</keyword>
<dbReference type="RefSeq" id="XP_062741440.1">
    <property type="nucleotide sequence ID" value="XM_062890722.1"/>
</dbReference>
<feature type="transmembrane region" description="Helical" evidence="1">
    <location>
        <begin position="105"/>
        <end position="127"/>
    </location>
</feature>
<feature type="transmembrane region" description="Helical" evidence="1">
    <location>
        <begin position="77"/>
        <end position="99"/>
    </location>
</feature>
<reference evidence="2 3" key="1">
    <citation type="journal article" date="2023" name="bioRxiv">
        <title>High-quality genome assemblies of four members of thePodospora anserinaspecies complex.</title>
        <authorList>
            <person name="Ament-Velasquez S.L."/>
            <person name="Vogan A.A."/>
            <person name="Wallerman O."/>
            <person name="Hartmann F."/>
            <person name="Gautier V."/>
            <person name="Silar P."/>
            <person name="Giraud T."/>
            <person name="Johannesson H."/>
        </authorList>
    </citation>
    <scope>NUCLEOTIDE SEQUENCE [LARGE SCALE GENOMIC DNA]</scope>
    <source>
        <strain evidence="2 3">CBS 415.72m</strain>
    </source>
</reference>
<evidence type="ECO:0008006" key="4">
    <source>
        <dbReference type="Google" id="ProtNLM"/>
    </source>
</evidence>
<keyword evidence="3" id="KW-1185">Reference proteome</keyword>
<proteinExistence type="predicted"/>
<accession>A0ABR0G9N9</accession>
<dbReference type="GeneID" id="87910629"/>
<evidence type="ECO:0000313" key="2">
    <source>
        <dbReference type="EMBL" id="KAK4652465.1"/>
    </source>
</evidence>
<gene>
    <name evidence="2" type="ORF">QC762_502970</name>
</gene>
<dbReference type="Proteomes" id="UP001323405">
    <property type="component" value="Unassembled WGS sequence"/>
</dbReference>
<evidence type="ECO:0000313" key="3">
    <source>
        <dbReference type="Proteomes" id="UP001323405"/>
    </source>
</evidence>
<organism evidence="2 3">
    <name type="scientific">Podospora pseudocomata</name>
    <dbReference type="NCBI Taxonomy" id="2093779"/>
    <lineage>
        <taxon>Eukaryota</taxon>
        <taxon>Fungi</taxon>
        <taxon>Dikarya</taxon>
        <taxon>Ascomycota</taxon>
        <taxon>Pezizomycotina</taxon>
        <taxon>Sordariomycetes</taxon>
        <taxon>Sordariomycetidae</taxon>
        <taxon>Sordariales</taxon>
        <taxon>Podosporaceae</taxon>
        <taxon>Podospora</taxon>
    </lineage>
</organism>
<evidence type="ECO:0000256" key="1">
    <source>
        <dbReference type="SAM" id="Phobius"/>
    </source>
</evidence>
<keyword evidence="1" id="KW-1133">Transmembrane helix</keyword>
<sequence length="317" mass="34969">MKSTVAVFSQSIMDSPHQHPRGVEDQDAAIIHESDSEAGVYQQGRWQHRTDTIERQGNSRPDLLLSRKLKPWYTARTILGIFCAVLSLALLGLGIKLAIKYESAPLIHVTVAFTVFTAGASLLWSLFEFIAMCTRAQRRGIYPGAHVGVHMGLCLVSVAVVGYVGIWVSHGQDSRVEASRNRLEYSPLYHMGVVILIVSSVLLLVHFVISILACQELRRKDDGDVHRTVVTVRYDGVGPTGTARPMGYRTTPETIGLPAYTTRDHRDEAAMIRSPPIVIARGDLGVEIIETPTTTRTVLGETEMDGPEEKALRSSKR</sequence>
<feature type="transmembrane region" description="Helical" evidence="1">
    <location>
        <begin position="147"/>
        <end position="168"/>
    </location>
</feature>
<dbReference type="EMBL" id="JAFFHA010000007">
    <property type="protein sequence ID" value="KAK4652465.1"/>
    <property type="molecule type" value="Genomic_DNA"/>
</dbReference>
<feature type="transmembrane region" description="Helical" evidence="1">
    <location>
        <begin position="188"/>
        <end position="213"/>
    </location>
</feature>
<name>A0ABR0G9N9_9PEZI</name>
<comment type="caution">
    <text evidence="2">The sequence shown here is derived from an EMBL/GenBank/DDBJ whole genome shotgun (WGS) entry which is preliminary data.</text>
</comment>
<keyword evidence="1" id="KW-0812">Transmembrane</keyword>